<reference evidence="4" key="1">
    <citation type="journal article" date="2019" name="Int. J. Syst. Evol. Microbiol.">
        <title>The Global Catalogue of Microorganisms (GCM) 10K type strain sequencing project: providing services to taxonomists for standard genome sequencing and annotation.</title>
        <authorList>
            <consortium name="The Broad Institute Genomics Platform"/>
            <consortium name="The Broad Institute Genome Sequencing Center for Infectious Disease"/>
            <person name="Wu L."/>
            <person name="Ma J."/>
        </authorList>
    </citation>
    <scope>NUCLEOTIDE SEQUENCE [LARGE SCALE GENOMIC DNA]</scope>
    <source>
        <strain evidence="4">JCM 17441</strain>
    </source>
</reference>
<evidence type="ECO:0000313" key="3">
    <source>
        <dbReference type="EMBL" id="GAA4254210.1"/>
    </source>
</evidence>
<evidence type="ECO:0000313" key="4">
    <source>
        <dbReference type="Proteomes" id="UP001500620"/>
    </source>
</evidence>
<feature type="domain" description="DUF6980" evidence="2">
    <location>
        <begin position="1"/>
        <end position="90"/>
    </location>
</feature>
<feature type="region of interest" description="Disordered" evidence="1">
    <location>
        <begin position="87"/>
        <end position="110"/>
    </location>
</feature>
<dbReference type="Proteomes" id="UP001500620">
    <property type="component" value="Unassembled WGS sequence"/>
</dbReference>
<sequence length="110" mass="12586">MRAQLDLSGVAYEDPWDDPDVVVVYTAKFDEYGLPVRDGGSSMVVIGHCPWCGTRLPQSRRDAWFDEMDRLGLDPWSDELPEQYHSDAWWGPQEGSQRDFVEPERVISPA</sequence>
<gene>
    <name evidence="3" type="ORF">GCM10022255_058060</name>
</gene>
<protein>
    <recommendedName>
        <fullName evidence="2">DUF6980 domain-containing protein</fullName>
    </recommendedName>
</protein>
<dbReference type="EMBL" id="BAABAT010000017">
    <property type="protein sequence ID" value="GAA4254210.1"/>
    <property type="molecule type" value="Genomic_DNA"/>
</dbReference>
<keyword evidence="4" id="KW-1185">Reference proteome</keyword>
<evidence type="ECO:0000259" key="2">
    <source>
        <dbReference type="Pfam" id="PF22400"/>
    </source>
</evidence>
<dbReference type="InterPro" id="IPR053918">
    <property type="entry name" value="DUF6980"/>
</dbReference>
<evidence type="ECO:0000256" key="1">
    <source>
        <dbReference type="SAM" id="MobiDB-lite"/>
    </source>
</evidence>
<proteinExistence type="predicted"/>
<comment type="caution">
    <text evidence="3">The sequence shown here is derived from an EMBL/GenBank/DDBJ whole genome shotgun (WGS) entry which is preliminary data.</text>
</comment>
<dbReference type="Pfam" id="PF22400">
    <property type="entry name" value="DUF6980"/>
    <property type="match status" value="1"/>
</dbReference>
<name>A0ABP8DES3_9ACTN</name>
<feature type="compositionally biased region" description="Basic and acidic residues" evidence="1">
    <location>
        <begin position="96"/>
        <end position="110"/>
    </location>
</feature>
<organism evidence="3 4">
    <name type="scientific">Dactylosporangium darangshiense</name>
    <dbReference type="NCBI Taxonomy" id="579108"/>
    <lineage>
        <taxon>Bacteria</taxon>
        <taxon>Bacillati</taxon>
        <taxon>Actinomycetota</taxon>
        <taxon>Actinomycetes</taxon>
        <taxon>Micromonosporales</taxon>
        <taxon>Micromonosporaceae</taxon>
        <taxon>Dactylosporangium</taxon>
    </lineage>
</organism>
<accession>A0ABP8DES3</accession>